<gene>
    <name evidence="2" type="ORF">DVH29_06100</name>
</gene>
<accession>A0A369W679</accession>
<organism evidence="2 3">
    <name type="scientific">Pelagibacterium lacus</name>
    <dbReference type="NCBI Taxonomy" id="2282655"/>
    <lineage>
        <taxon>Bacteria</taxon>
        <taxon>Pseudomonadati</taxon>
        <taxon>Pseudomonadota</taxon>
        <taxon>Alphaproteobacteria</taxon>
        <taxon>Hyphomicrobiales</taxon>
        <taxon>Devosiaceae</taxon>
        <taxon>Pelagibacterium</taxon>
    </lineage>
</organism>
<dbReference type="RefSeq" id="WP_114645285.1">
    <property type="nucleotide sequence ID" value="NZ_QQNH01000006.1"/>
</dbReference>
<dbReference type="Proteomes" id="UP000253759">
    <property type="component" value="Unassembled WGS sequence"/>
</dbReference>
<name>A0A369W679_9HYPH</name>
<feature type="signal peptide" evidence="1">
    <location>
        <begin position="1"/>
        <end position="24"/>
    </location>
</feature>
<evidence type="ECO:0000313" key="2">
    <source>
        <dbReference type="EMBL" id="RDE09375.1"/>
    </source>
</evidence>
<proteinExistence type="predicted"/>
<dbReference type="EMBL" id="QQNH01000006">
    <property type="protein sequence ID" value="RDE09375.1"/>
    <property type="molecule type" value="Genomic_DNA"/>
</dbReference>
<protein>
    <recommendedName>
        <fullName evidence="4">Porin</fullName>
    </recommendedName>
</protein>
<feature type="chain" id="PRO_5016844484" description="Porin" evidence="1">
    <location>
        <begin position="25"/>
        <end position="390"/>
    </location>
</feature>
<dbReference type="OrthoDB" id="7940308at2"/>
<comment type="caution">
    <text evidence="2">The sequence shown here is derived from an EMBL/GenBank/DDBJ whole genome shotgun (WGS) entry which is preliminary data.</text>
</comment>
<sequence>MIILNWGRIACLVLAATAAAPAAAGDLPVALESSFEAGWTSNAQDGPGGSGSAYVIDSHTLALTAGEGDAMLRAAFGIEQTRYLSLPALDDWLARARIEAGIGLGPDTRLRGRLDLFYEEQGNWAATGLEMLGTRSPLFTGKAGLRLEHRAGQALLGLSVGYEARRPGETRIEADLVPPLRTASHADLFSAGLDLAHPLGRHATLSGVVEWQAVVVEAAEQALYGRVPGQLWRIAGGIEIGDGSGTALALRGGADMLFAGLDGIAPIVLPYARAEMSLVLVPGLTLRGSLSAEADIGDPADLYADWRLRARAGLMVNPLDGLSLEAALSAQQRRSAALDVTIETEWGASAEAVYRLGPLSLSGKLAYRRVEGLAGPYDENRLGLRVAANL</sequence>
<evidence type="ECO:0008006" key="4">
    <source>
        <dbReference type="Google" id="ProtNLM"/>
    </source>
</evidence>
<evidence type="ECO:0000313" key="3">
    <source>
        <dbReference type="Proteomes" id="UP000253759"/>
    </source>
</evidence>
<reference evidence="3" key="1">
    <citation type="submission" date="2018-07" db="EMBL/GenBank/DDBJ databases">
        <authorList>
            <person name="Liu B.-T."/>
            <person name="Du Z."/>
        </authorList>
    </citation>
    <scope>NUCLEOTIDE SEQUENCE [LARGE SCALE GENOMIC DNA]</scope>
    <source>
        <strain evidence="3">XYN52</strain>
    </source>
</reference>
<evidence type="ECO:0000256" key="1">
    <source>
        <dbReference type="SAM" id="SignalP"/>
    </source>
</evidence>
<keyword evidence="1" id="KW-0732">Signal</keyword>
<dbReference type="AlphaFoldDB" id="A0A369W679"/>
<keyword evidence="3" id="KW-1185">Reference proteome</keyword>